<dbReference type="Pfam" id="PF01627">
    <property type="entry name" value="Hpt"/>
    <property type="match status" value="1"/>
</dbReference>
<dbReference type="InterPro" id="IPR035891">
    <property type="entry name" value="CheY-binding_CheA"/>
</dbReference>
<keyword evidence="19" id="KW-1185">Reference proteome</keyword>
<protein>
    <recommendedName>
        <fullName evidence="4">Chemotaxis protein CheA</fullName>
        <ecNumber evidence="3">2.7.13.3</ecNumber>
    </recommendedName>
</protein>
<keyword evidence="5" id="KW-0963">Cytoplasm</keyword>
<comment type="catalytic activity">
    <reaction evidence="1">
        <text>ATP + protein L-histidine = ADP + protein N-phospho-L-histidine.</text>
        <dbReference type="EC" id="2.7.13.3"/>
    </reaction>
</comment>
<dbReference type="GO" id="GO:0005737">
    <property type="term" value="C:cytoplasm"/>
    <property type="evidence" value="ECO:0007669"/>
    <property type="project" value="UniProtKB-SubCell"/>
</dbReference>
<dbReference type="Gene3D" id="2.30.30.40">
    <property type="entry name" value="SH3 Domains"/>
    <property type="match status" value="1"/>
</dbReference>
<dbReference type="InterPro" id="IPR010808">
    <property type="entry name" value="CheA_P2-bd"/>
</dbReference>
<dbReference type="SUPFAM" id="SSF50341">
    <property type="entry name" value="CheW-like"/>
    <property type="match status" value="1"/>
</dbReference>
<dbReference type="Proteomes" id="UP000515856">
    <property type="component" value="Chromosome"/>
</dbReference>
<evidence type="ECO:0000256" key="9">
    <source>
        <dbReference type="ARBA" id="ARBA00022741"/>
    </source>
</evidence>
<feature type="domain" description="Histidine kinase" evidence="15">
    <location>
        <begin position="263"/>
        <end position="523"/>
    </location>
</feature>
<keyword evidence="9" id="KW-0547">Nucleotide-binding</keyword>
<sequence length="671" mass="77447">MTIFDDDQKSMLDVYLYETNQLFEQLDKILIESEKQETINKEDIHSIFRIMHTTKSSSSMMGLDGIAELMHIVEDAFVVLRDDESKLAYCKSELFELLYDVSDFMHGELEHMKLDNYMPASPEELIHTSRTIQKKLMKEPNEVKQEVLPKPSQPDTRINEQDVFIRLRYEKESSMENIRAYMIISQIIPYCEKLESIPQKLENNPDAAKFIKEFGFFIRFQSTNRKKVLEMLHRALFVESCKIIQRDEFMAMLNQKNKNDEDNVLSKDKRNEEISSSVIPVQVKKLDKMQNLLGELMVAESVMMTRLEQDNDRELSFMFERSFHKAFMELEEIVMSARLIPISTIVPKLNRVIRDISHKEDKKVTFVVKGEDIEIDKEIVDHLFDPLMHLLRNAIDHGIEPPEERVRINKPLQGVIKLTVENNNGEITIHVEDDGRGLDVEKIRNTAKEKGLIKEDQEYSEQEILSMIMMPGFSTKKQANEISGRGVGMDVVKNMVDQFRGNVSLSTRLHHGTRITMHLPLTLTIVESMLFMVGEHKFSIPSYNILRYFPYDIDDGTVQEDENSATFFYNGKAIPLIDLNEFFGIKKAAPATKKIIIYIHSSQREACIVMDKIIGYQHIVDKPLPSIINIDFKKATGISGCSLLGDGSICMSLNIEYLLDRCLGKEVGVYE</sequence>
<dbReference type="GO" id="GO:0005524">
    <property type="term" value="F:ATP binding"/>
    <property type="evidence" value="ECO:0007669"/>
    <property type="project" value="UniProtKB-KW"/>
</dbReference>
<evidence type="ECO:0000256" key="12">
    <source>
        <dbReference type="ARBA" id="ARBA00023012"/>
    </source>
</evidence>
<evidence type="ECO:0000259" key="17">
    <source>
        <dbReference type="PROSITE" id="PS50894"/>
    </source>
</evidence>
<evidence type="ECO:0000256" key="14">
    <source>
        <dbReference type="PROSITE-ProRule" id="PRU00110"/>
    </source>
</evidence>
<keyword evidence="8" id="KW-0808">Transferase</keyword>
<dbReference type="InterPro" id="IPR036641">
    <property type="entry name" value="HPT_dom_sf"/>
</dbReference>
<keyword evidence="10" id="KW-0418">Kinase</keyword>
<dbReference type="AlphaFoldDB" id="A0A7G9GNF9"/>
<feature type="modified residue" description="Phosphohistidine" evidence="14">
    <location>
        <position position="52"/>
    </location>
</feature>
<dbReference type="PROSITE" id="PS50109">
    <property type="entry name" value="HIS_KIN"/>
    <property type="match status" value="1"/>
</dbReference>
<dbReference type="Gene3D" id="3.30.565.10">
    <property type="entry name" value="Histidine kinase-like ATPase, C-terminal domain"/>
    <property type="match status" value="1"/>
</dbReference>
<dbReference type="InterPro" id="IPR002545">
    <property type="entry name" value="CheW-lke_dom"/>
</dbReference>
<keyword evidence="12" id="KW-0902">Two-component regulatory system</keyword>
<evidence type="ECO:0000256" key="7">
    <source>
        <dbReference type="ARBA" id="ARBA00022553"/>
    </source>
</evidence>
<dbReference type="FunFam" id="3.30.565.10:FF:000016">
    <property type="entry name" value="Chemotaxis protein CheA, putative"/>
    <property type="match status" value="1"/>
</dbReference>
<dbReference type="RefSeq" id="WP_117453065.1">
    <property type="nucleotide sequence ID" value="NZ_CP060636.1"/>
</dbReference>
<dbReference type="SMART" id="SM00260">
    <property type="entry name" value="CheW"/>
    <property type="match status" value="1"/>
</dbReference>
<dbReference type="CDD" id="cd00088">
    <property type="entry name" value="HPT"/>
    <property type="match status" value="1"/>
</dbReference>
<dbReference type="InterPro" id="IPR004105">
    <property type="entry name" value="CheA-like_dim"/>
</dbReference>
<evidence type="ECO:0000256" key="6">
    <source>
        <dbReference type="ARBA" id="ARBA00022500"/>
    </source>
</evidence>
<evidence type="ECO:0000256" key="2">
    <source>
        <dbReference type="ARBA" id="ARBA00004496"/>
    </source>
</evidence>
<comment type="function">
    <text evidence="13">Involved in the transmission of sensory signals from the chemoreceptors to the flagellar motors. CheA is autophosphorylated; it can transfer its phosphate group to either CheB or CheY.</text>
</comment>
<dbReference type="PROSITE" id="PS50851">
    <property type="entry name" value="CHEW"/>
    <property type="match status" value="1"/>
</dbReference>
<dbReference type="InterPro" id="IPR003594">
    <property type="entry name" value="HATPase_dom"/>
</dbReference>
<evidence type="ECO:0000256" key="1">
    <source>
        <dbReference type="ARBA" id="ARBA00000085"/>
    </source>
</evidence>
<dbReference type="GO" id="GO:0006935">
    <property type="term" value="P:chemotaxis"/>
    <property type="evidence" value="ECO:0007669"/>
    <property type="project" value="UniProtKB-KW"/>
</dbReference>
<dbReference type="SMART" id="SM01231">
    <property type="entry name" value="H-kinase_dim"/>
    <property type="match status" value="1"/>
</dbReference>
<evidence type="ECO:0000313" key="19">
    <source>
        <dbReference type="Proteomes" id="UP000515856"/>
    </source>
</evidence>
<dbReference type="EC" id="2.7.13.3" evidence="3"/>
<dbReference type="InterPro" id="IPR008207">
    <property type="entry name" value="Sig_transdc_His_kin_Hpt_dom"/>
</dbReference>
<dbReference type="EMBL" id="CP060636">
    <property type="protein sequence ID" value="QNM12341.1"/>
    <property type="molecule type" value="Genomic_DNA"/>
</dbReference>
<evidence type="ECO:0000259" key="16">
    <source>
        <dbReference type="PROSITE" id="PS50851"/>
    </source>
</evidence>
<comment type="subcellular location">
    <subcellularLocation>
        <location evidence="2">Cytoplasm</location>
    </subcellularLocation>
</comment>
<keyword evidence="7 14" id="KW-0597">Phosphoprotein</keyword>
<reference evidence="18 19" key="1">
    <citation type="submission" date="2020-08" db="EMBL/GenBank/DDBJ databases">
        <authorList>
            <person name="Liu C."/>
            <person name="Sun Q."/>
        </authorList>
    </citation>
    <scope>NUCLEOTIDE SEQUENCE [LARGE SCALE GENOMIC DNA]</scope>
    <source>
        <strain evidence="18 19">NSJ-61</strain>
    </source>
</reference>
<dbReference type="InterPro" id="IPR051315">
    <property type="entry name" value="Bact_Chemotaxis_CheA"/>
</dbReference>
<evidence type="ECO:0000256" key="10">
    <source>
        <dbReference type="ARBA" id="ARBA00022777"/>
    </source>
</evidence>
<dbReference type="InterPro" id="IPR004358">
    <property type="entry name" value="Sig_transdc_His_kin-like_C"/>
</dbReference>
<evidence type="ECO:0000256" key="8">
    <source>
        <dbReference type="ARBA" id="ARBA00022679"/>
    </source>
</evidence>
<evidence type="ECO:0000259" key="15">
    <source>
        <dbReference type="PROSITE" id="PS50109"/>
    </source>
</evidence>
<dbReference type="PROSITE" id="PS50894">
    <property type="entry name" value="HPT"/>
    <property type="match status" value="1"/>
</dbReference>
<dbReference type="Pfam" id="PF01584">
    <property type="entry name" value="CheW"/>
    <property type="match status" value="1"/>
</dbReference>
<evidence type="ECO:0000256" key="11">
    <source>
        <dbReference type="ARBA" id="ARBA00022840"/>
    </source>
</evidence>
<dbReference type="KEGG" id="ehn:H9Q80_19245"/>
<evidence type="ECO:0000256" key="5">
    <source>
        <dbReference type="ARBA" id="ARBA00022490"/>
    </source>
</evidence>
<dbReference type="SUPFAM" id="SSF55052">
    <property type="entry name" value="CheY-binding domain of CheA"/>
    <property type="match status" value="1"/>
</dbReference>
<dbReference type="PANTHER" id="PTHR43395:SF10">
    <property type="entry name" value="CHEMOTAXIS PROTEIN CHEA"/>
    <property type="match status" value="1"/>
</dbReference>
<evidence type="ECO:0000256" key="3">
    <source>
        <dbReference type="ARBA" id="ARBA00012438"/>
    </source>
</evidence>
<feature type="domain" description="HPt" evidence="17">
    <location>
        <begin position="4"/>
        <end position="112"/>
    </location>
</feature>
<evidence type="ECO:0000256" key="13">
    <source>
        <dbReference type="ARBA" id="ARBA00035100"/>
    </source>
</evidence>
<dbReference type="PANTHER" id="PTHR43395">
    <property type="entry name" value="SENSOR HISTIDINE KINASE CHEA"/>
    <property type="match status" value="1"/>
</dbReference>
<dbReference type="Pfam" id="PF07194">
    <property type="entry name" value="P2"/>
    <property type="match status" value="1"/>
</dbReference>
<evidence type="ECO:0000256" key="4">
    <source>
        <dbReference type="ARBA" id="ARBA00021495"/>
    </source>
</evidence>
<feature type="domain" description="CheW-like" evidence="16">
    <location>
        <begin position="525"/>
        <end position="664"/>
    </location>
</feature>
<keyword evidence="11" id="KW-0067">ATP-binding</keyword>
<keyword evidence="6" id="KW-0145">Chemotaxis</keyword>
<accession>A0A7G9GNF9</accession>
<dbReference type="SMART" id="SM00073">
    <property type="entry name" value="HPT"/>
    <property type="match status" value="1"/>
</dbReference>
<dbReference type="SUPFAM" id="SSF47226">
    <property type="entry name" value="Histidine-containing phosphotransfer domain, HPT domain"/>
    <property type="match status" value="1"/>
</dbReference>
<dbReference type="SUPFAM" id="SSF55874">
    <property type="entry name" value="ATPase domain of HSP90 chaperone/DNA topoisomerase II/histidine kinase"/>
    <property type="match status" value="1"/>
</dbReference>
<dbReference type="SUPFAM" id="SSF47384">
    <property type="entry name" value="Homodimeric domain of signal transducing histidine kinase"/>
    <property type="match status" value="1"/>
</dbReference>
<dbReference type="InterPro" id="IPR036890">
    <property type="entry name" value="HATPase_C_sf"/>
</dbReference>
<dbReference type="Gene3D" id="1.20.120.160">
    <property type="entry name" value="HPT domain"/>
    <property type="match status" value="1"/>
</dbReference>
<gene>
    <name evidence="18" type="ORF">H9Q80_19245</name>
</gene>
<dbReference type="InterPro" id="IPR005467">
    <property type="entry name" value="His_kinase_dom"/>
</dbReference>
<name>A0A7G9GNF9_9FIRM</name>
<dbReference type="SMART" id="SM00387">
    <property type="entry name" value="HATPase_c"/>
    <property type="match status" value="1"/>
</dbReference>
<dbReference type="InterPro" id="IPR036061">
    <property type="entry name" value="CheW-like_dom_sf"/>
</dbReference>
<proteinExistence type="predicted"/>
<evidence type="ECO:0000313" key="18">
    <source>
        <dbReference type="EMBL" id="QNM12341.1"/>
    </source>
</evidence>
<dbReference type="InterPro" id="IPR036097">
    <property type="entry name" value="HisK_dim/P_sf"/>
</dbReference>
<dbReference type="GO" id="GO:0000155">
    <property type="term" value="F:phosphorelay sensor kinase activity"/>
    <property type="evidence" value="ECO:0007669"/>
    <property type="project" value="InterPro"/>
</dbReference>
<dbReference type="Pfam" id="PF02518">
    <property type="entry name" value="HATPase_c"/>
    <property type="match status" value="1"/>
</dbReference>
<dbReference type="PRINTS" id="PR00344">
    <property type="entry name" value="BCTRLSENSOR"/>
</dbReference>
<organism evidence="18 19">
    <name type="scientific">[Eubacterium] hominis</name>
    <dbReference type="NCBI Taxonomy" id="2764325"/>
    <lineage>
        <taxon>Bacteria</taxon>
        <taxon>Bacillati</taxon>
        <taxon>Bacillota</taxon>
        <taxon>Erysipelotrichia</taxon>
        <taxon>Erysipelotrichales</taxon>
        <taxon>Erysipelotrichaceae</taxon>
        <taxon>Amedibacillus</taxon>
    </lineage>
</organism>